<sequence>MKSTKLRVLLTLFIVQVFSLFHSHCFAQTIQENGPRLFAIQNARIVLEPGKVIEKGTLIIRDGLIVAVGAKVKTPYNAEVIEGKGLTVYAGFIDAATSKLIDSDKIPKAKKGRKIDFTKQALATTRTDNRKGLIPDFRSKNALKEDSAVLNDLRKAGFTSMHILPNKGIAAGIGTLRTTATLPLRETILHSETFSLFHLYAMRGSTYPSTLMGAIAHLRQIMLDAKQYQQHQKLYNNGSPFVPRPPLDETYLVLNNILDKKTSSVFLTKSRDDIHRALDFANEFQIKPIITGSREAYRVVDRLSQEKISLIAPLDFPQQPTVKKNGSSPLRVQQDILNRWKTEVQGLKTLHQAKIPFAISSQNLKSSAEVLKNLRLAIQEGLPRDAALAALTTNAATLLGMQNRLGRLKPGYLGHVVVMTGPFDKKSSRVRYLFVNNKKHEYNKKSKPTKTASTHSTNMTPPLPPPLPQEKKNTVQIGFDSKKKENSQKKPSKTPQTKGDDIDSQPTELLSDRLKRPARTGGNVLIKNVIILTGTGKELSGRSILIRKGKIVAIGKGLKPAKGMQVIDGHGWHVMPGIIDTHSHIMTTGGLNEGTQSITPEVRVRDVINTNDVSEYRSLSGGVTTARLFHGSANVIGGQDAVVKLKYGATAKEHFIPNAPQGVKFALGENVKFRKSRFPNTRLGVEATLKRAFLEGMEYRQRWLHYNQLIKKNPKKKQTTLPPRRDLRLEAIADIINHKKFIHSHCYRADEILMLLRVASSMGVRVWSLQHVLEGYKIAPEIVTHGASCSTFADWWAYKVEAFDAIPYNAALLKEAGANVVIKSDNAELMRNLFHEAAKTVRYGGMSPHDALQTITLNAARELGLDERIGSIEVGKDADVAFFNGHPLNAFSRCEITMIEGEIYFQRSLAKTVMSKTAVKRSAKPSPLSTILPAAQKHVRRKLNLEKSSNGRYAIINATLYPVDRPIIPKGTILIDKGRIAAIGKHIKLPKGTRIINGKGLHITPGFIDAGTRIGLVEIGKVRETHDYAESGIIQPDLRAGVAINRDSELIPVARSGGITTALVRPTGGLIAGQASLIKLSGWTSEEMVMTMEAGLQINWPISKKKKQYRTNLVALFKQTRNYIKQKEGAKKNKQLASFVSQPKLDALIPYVQGKKTIFIEAISREAIAEALQFAEKEKLKIVITGGNSAWKLAKELKKQNVSVILGPVMQKPSQSYDPYDAPYANASRLYEAGVPFCIRSDNSTPGGYSIPFNAPNSRNTPFQAAQAVAFGLPEAEGLRAITLSAAKILGVEKEIGSLTVGKRANIVIATGNPLQQTAHIKGVFIDGVPHKPDSRQIRFYKKYRKRLQEK</sequence>
<reference evidence="3" key="1">
    <citation type="submission" date="2018-06" db="EMBL/GenBank/DDBJ databases">
        <authorList>
            <person name="Zhirakovskaya E."/>
        </authorList>
    </citation>
    <scope>NUCLEOTIDE SEQUENCE</scope>
</reference>
<dbReference type="Pfam" id="PF01979">
    <property type="entry name" value="Amidohydro_1"/>
    <property type="match status" value="3"/>
</dbReference>
<dbReference type="Gene3D" id="3.20.20.140">
    <property type="entry name" value="Metal-dependent hydrolases"/>
    <property type="match status" value="3"/>
</dbReference>
<feature type="domain" description="Amidohydrolase-related" evidence="2">
    <location>
        <begin position="574"/>
        <end position="892"/>
    </location>
</feature>
<dbReference type="SUPFAM" id="SSF51556">
    <property type="entry name" value="Metallo-dependent hydrolases"/>
    <property type="match status" value="3"/>
</dbReference>
<gene>
    <name evidence="3" type="ORF">MNBD_PLANCTO02-3283</name>
</gene>
<keyword evidence="3" id="KW-0378">Hydrolase</keyword>
<dbReference type="PANTHER" id="PTHR43135">
    <property type="entry name" value="ALPHA-D-RIBOSE 1-METHYLPHOSPHONATE 5-TRIPHOSPHATE DIPHOSPHATASE"/>
    <property type="match status" value="1"/>
</dbReference>
<feature type="domain" description="Amidohydrolase-related" evidence="2">
    <location>
        <begin position="1225"/>
        <end position="1328"/>
    </location>
</feature>
<dbReference type="EMBL" id="UOGL01000390">
    <property type="protein sequence ID" value="VAX39988.1"/>
    <property type="molecule type" value="Genomic_DNA"/>
</dbReference>
<name>A0A3B1DV89_9ZZZZ</name>
<dbReference type="InterPro" id="IPR051781">
    <property type="entry name" value="Metallo-dep_Hydrolase"/>
</dbReference>
<organism evidence="3">
    <name type="scientific">hydrothermal vent metagenome</name>
    <dbReference type="NCBI Taxonomy" id="652676"/>
    <lineage>
        <taxon>unclassified sequences</taxon>
        <taxon>metagenomes</taxon>
        <taxon>ecological metagenomes</taxon>
    </lineage>
</organism>
<dbReference type="InterPro" id="IPR006680">
    <property type="entry name" value="Amidohydro-rel"/>
</dbReference>
<accession>A0A3B1DV89</accession>
<feature type="domain" description="Amidohydrolase-related" evidence="2">
    <location>
        <begin position="343"/>
        <end position="425"/>
    </location>
</feature>
<protein>
    <submittedName>
        <fullName evidence="3">Secreted enzyme, contains two amidohydrolase related domains</fullName>
    </submittedName>
</protein>
<dbReference type="InterPro" id="IPR011059">
    <property type="entry name" value="Metal-dep_hydrolase_composite"/>
</dbReference>
<dbReference type="PANTHER" id="PTHR43135:SF3">
    <property type="entry name" value="ALPHA-D-RIBOSE 1-METHYLPHOSPHONATE 5-TRIPHOSPHATE DIPHOSPHATASE"/>
    <property type="match status" value="1"/>
</dbReference>
<dbReference type="GO" id="GO:0016810">
    <property type="term" value="F:hydrolase activity, acting on carbon-nitrogen (but not peptide) bonds"/>
    <property type="evidence" value="ECO:0007669"/>
    <property type="project" value="InterPro"/>
</dbReference>
<dbReference type="SUPFAM" id="SSF51338">
    <property type="entry name" value="Composite domain of metallo-dependent hydrolases"/>
    <property type="match status" value="3"/>
</dbReference>
<dbReference type="InterPro" id="IPR032466">
    <property type="entry name" value="Metal_Hydrolase"/>
</dbReference>
<feature type="compositionally biased region" description="Polar residues" evidence="1">
    <location>
        <begin position="449"/>
        <end position="460"/>
    </location>
</feature>
<evidence type="ECO:0000313" key="3">
    <source>
        <dbReference type="EMBL" id="VAX39988.1"/>
    </source>
</evidence>
<feature type="region of interest" description="Disordered" evidence="1">
    <location>
        <begin position="439"/>
        <end position="507"/>
    </location>
</feature>
<dbReference type="Gene3D" id="2.30.40.10">
    <property type="entry name" value="Urease, subunit C, domain 1"/>
    <property type="match status" value="1"/>
</dbReference>
<evidence type="ECO:0000256" key="1">
    <source>
        <dbReference type="SAM" id="MobiDB-lite"/>
    </source>
</evidence>
<proteinExistence type="predicted"/>
<evidence type="ECO:0000259" key="2">
    <source>
        <dbReference type="Pfam" id="PF01979"/>
    </source>
</evidence>